<organism evidence="5 6">
    <name type="scientific">Flavobacterium orientale</name>
    <dbReference type="NCBI Taxonomy" id="1756020"/>
    <lineage>
        <taxon>Bacteria</taxon>
        <taxon>Pseudomonadati</taxon>
        <taxon>Bacteroidota</taxon>
        <taxon>Flavobacteriia</taxon>
        <taxon>Flavobacteriales</taxon>
        <taxon>Flavobacteriaceae</taxon>
        <taxon>Flavobacterium</taxon>
    </lineage>
</organism>
<dbReference type="PANTHER" id="PTHR13504">
    <property type="entry name" value="FIDO DOMAIN-CONTAINING PROTEIN DDB_G0283145"/>
    <property type="match status" value="1"/>
</dbReference>
<dbReference type="InterPro" id="IPR003812">
    <property type="entry name" value="Fido"/>
</dbReference>
<dbReference type="GO" id="GO:0005524">
    <property type="term" value="F:ATP binding"/>
    <property type="evidence" value="ECO:0007669"/>
    <property type="project" value="UniProtKB-KW"/>
</dbReference>
<accession>A0A916XWP7</accession>
<name>A0A916XWP7_9FLAO</name>
<dbReference type="InterPro" id="IPR040198">
    <property type="entry name" value="Fido_containing"/>
</dbReference>
<protein>
    <submittedName>
        <fullName evidence="5">Cell division protein Fic</fullName>
    </submittedName>
</protein>
<keyword evidence="3" id="KW-0812">Transmembrane</keyword>
<keyword evidence="2" id="KW-0547">Nucleotide-binding</keyword>
<dbReference type="SUPFAM" id="SSF140931">
    <property type="entry name" value="Fic-like"/>
    <property type="match status" value="1"/>
</dbReference>
<keyword evidence="5" id="KW-0132">Cell division</keyword>
<dbReference type="Proteomes" id="UP000625735">
    <property type="component" value="Unassembled WGS sequence"/>
</dbReference>
<dbReference type="AlphaFoldDB" id="A0A916XWP7"/>
<dbReference type="Gene3D" id="1.10.3290.10">
    <property type="entry name" value="Fido-like domain"/>
    <property type="match status" value="1"/>
</dbReference>
<comment type="caution">
    <text evidence="5">The sequence shown here is derived from an EMBL/GenBank/DDBJ whole genome shotgun (WGS) entry which is preliminary data.</text>
</comment>
<feature type="domain" description="Fido" evidence="4">
    <location>
        <begin position="250"/>
        <end position="401"/>
    </location>
</feature>
<gene>
    <name evidence="5" type="ORF">GCM10011343_05900</name>
</gene>
<keyword evidence="3" id="KW-1133">Transmembrane helix</keyword>
<keyword evidence="3" id="KW-0472">Membrane</keyword>
<evidence type="ECO:0000313" key="5">
    <source>
        <dbReference type="EMBL" id="GGD18084.1"/>
    </source>
</evidence>
<evidence type="ECO:0000256" key="2">
    <source>
        <dbReference type="PIRSR" id="PIRSR640198-2"/>
    </source>
</evidence>
<dbReference type="RefSeq" id="WP_188361032.1">
    <property type="nucleotide sequence ID" value="NZ_BMFG01000002.1"/>
</dbReference>
<feature type="transmembrane region" description="Helical" evidence="3">
    <location>
        <begin position="320"/>
        <end position="341"/>
    </location>
</feature>
<dbReference type="GO" id="GO:0051301">
    <property type="term" value="P:cell division"/>
    <property type="evidence" value="ECO:0007669"/>
    <property type="project" value="UniProtKB-KW"/>
</dbReference>
<dbReference type="Pfam" id="PF02661">
    <property type="entry name" value="Fic"/>
    <property type="match status" value="1"/>
</dbReference>
<evidence type="ECO:0000259" key="4">
    <source>
        <dbReference type="PROSITE" id="PS51459"/>
    </source>
</evidence>
<proteinExistence type="predicted"/>
<evidence type="ECO:0000256" key="3">
    <source>
        <dbReference type="SAM" id="Phobius"/>
    </source>
</evidence>
<dbReference type="PROSITE" id="PS51459">
    <property type="entry name" value="FIDO"/>
    <property type="match status" value="1"/>
</dbReference>
<dbReference type="InterPro" id="IPR036597">
    <property type="entry name" value="Fido-like_dom_sf"/>
</dbReference>
<feature type="binding site" evidence="2">
    <location>
        <begin position="342"/>
        <end position="349"/>
    </location>
    <ligand>
        <name>ATP</name>
        <dbReference type="ChEBI" id="CHEBI:30616"/>
    </ligand>
</feature>
<dbReference type="EMBL" id="BMFG01000002">
    <property type="protein sequence ID" value="GGD18084.1"/>
    <property type="molecule type" value="Genomic_DNA"/>
</dbReference>
<keyword evidence="6" id="KW-1185">Reference proteome</keyword>
<evidence type="ECO:0000256" key="1">
    <source>
        <dbReference type="PIRSR" id="PIRSR640198-1"/>
    </source>
</evidence>
<feature type="active site" evidence="1">
    <location>
        <position position="338"/>
    </location>
</feature>
<dbReference type="PANTHER" id="PTHR13504:SF38">
    <property type="entry name" value="FIDO DOMAIN-CONTAINING PROTEIN"/>
    <property type="match status" value="1"/>
</dbReference>
<sequence length="512" mass="58821">MNSNHFSLKISVFHGRQAPEEGTLVGYGALIEKYRLQVPLPNRLALISTKKRHYSTNQWLVLTSRHEPEDTLYKQLVFALKYEGVNMLFFKKLFEKLSENNIKELVQIEPNGQYSRKMWFLYEWLMGTKLAIPDLTTGNFVYLIDENLQYASPISINSGRHRVKNNLAGTVDFCPLLFKTEKLEHYIAKNNVANIAMLVNGFRKDILLRTSAFLLLKDSKASFGIEGETPTQNRAVRWGKAIGQAGTKPLSNEELYRLQQIVIENSRFITMGYRTEGGFVGEHDRITGEPIPEHISASPKDVTQLMNGLLKTSNQLESVGFHPVLTAAIIAFGFVFIHPLVDGNGRIHRYLIHHLLAAMKYSPQGIIFPISATILERIDDYRRVLESYSLPLLDHIEWEKTTSNNVNVLNETIDYYKYFDATPQAEFLFECVDTTIHKTLPEEVAYLQKYDEMKLWLDNLFQMPDSMVALLIRFLEQNNGVLSKRALEKEFSALTLDEITTIQEHFKRVFVS</sequence>
<reference evidence="5" key="2">
    <citation type="submission" date="2020-09" db="EMBL/GenBank/DDBJ databases">
        <authorList>
            <person name="Sun Q."/>
            <person name="Zhou Y."/>
        </authorList>
    </citation>
    <scope>NUCLEOTIDE SEQUENCE</scope>
    <source>
        <strain evidence="5">CGMCC 1.12506</strain>
    </source>
</reference>
<evidence type="ECO:0000313" key="6">
    <source>
        <dbReference type="Proteomes" id="UP000625735"/>
    </source>
</evidence>
<keyword evidence="2" id="KW-0067">ATP-binding</keyword>
<keyword evidence="5" id="KW-0131">Cell cycle</keyword>
<reference evidence="5" key="1">
    <citation type="journal article" date="2014" name="Int. J. Syst. Evol. Microbiol.">
        <title>Complete genome sequence of Corynebacterium casei LMG S-19264T (=DSM 44701T), isolated from a smear-ripened cheese.</title>
        <authorList>
            <consortium name="US DOE Joint Genome Institute (JGI-PGF)"/>
            <person name="Walter F."/>
            <person name="Albersmeier A."/>
            <person name="Kalinowski J."/>
            <person name="Ruckert C."/>
        </authorList>
    </citation>
    <scope>NUCLEOTIDE SEQUENCE</scope>
    <source>
        <strain evidence="5">CGMCC 1.12506</strain>
    </source>
</reference>